<protein>
    <submittedName>
        <fullName evidence="2">Uncharacterized protein</fullName>
    </submittedName>
</protein>
<comment type="caution">
    <text evidence="2">The sequence shown here is derived from an EMBL/GenBank/DDBJ whole genome shotgun (WGS) entry which is preliminary data.</text>
</comment>
<reference evidence="2 3" key="1">
    <citation type="journal article" date="2022" name="Gigascience">
        <title>A chromosome-level genome assembly and annotation of the desert horned lizard, Phrynosoma platyrhinos, provides insight into chromosomal rearrangements among reptiles.</title>
        <authorList>
            <person name="Koochekian N."/>
            <person name="Ascanio A."/>
            <person name="Farleigh K."/>
            <person name="Card D.C."/>
            <person name="Schield D.R."/>
            <person name="Castoe T.A."/>
            <person name="Jezkova T."/>
        </authorList>
    </citation>
    <scope>NUCLEOTIDE SEQUENCE [LARGE SCALE GENOMIC DNA]</scope>
    <source>
        <strain evidence="2">NK-2021</strain>
    </source>
</reference>
<evidence type="ECO:0000313" key="2">
    <source>
        <dbReference type="EMBL" id="KAH0621106.1"/>
    </source>
</evidence>
<accession>A0ABQ7SUU9</accession>
<evidence type="ECO:0000313" key="3">
    <source>
        <dbReference type="Proteomes" id="UP000826234"/>
    </source>
</evidence>
<dbReference type="Proteomes" id="UP000826234">
    <property type="component" value="Unassembled WGS sequence"/>
</dbReference>
<organism evidence="2 3">
    <name type="scientific">Phrynosoma platyrhinos</name>
    <name type="common">Desert horned lizard</name>
    <dbReference type="NCBI Taxonomy" id="52577"/>
    <lineage>
        <taxon>Eukaryota</taxon>
        <taxon>Metazoa</taxon>
        <taxon>Chordata</taxon>
        <taxon>Craniata</taxon>
        <taxon>Vertebrata</taxon>
        <taxon>Euteleostomi</taxon>
        <taxon>Lepidosauria</taxon>
        <taxon>Squamata</taxon>
        <taxon>Bifurcata</taxon>
        <taxon>Unidentata</taxon>
        <taxon>Episquamata</taxon>
        <taxon>Toxicofera</taxon>
        <taxon>Iguania</taxon>
        <taxon>Phrynosomatidae</taxon>
        <taxon>Phrynosomatinae</taxon>
        <taxon>Phrynosoma</taxon>
    </lineage>
</organism>
<keyword evidence="3" id="KW-1185">Reference proteome</keyword>
<evidence type="ECO:0000256" key="1">
    <source>
        <dbReference type="SAM" id="MobiDB-lite"/>
    </source>
</evidence>
<proteinExistence type="predicted"/>
<feature type="compositionally biased region" description="Pro residues" evidence="1">
    <location>
        <begin position="27"/>
        <end position="40"/>
    </location>
</feature>
<sequence length="82" mass="8964">MFSLLPSASPGGNQEEPPGPAAGQVPVPQPPVHPDAPPPGFWNQVLERLDWLEQWEAAMEEAQHHGHCIIFLLLLYICTDGS</sequence>
<feature type="region of interest" description="Disordered" evidence="1">
    <location>
        <begin position="1"/>
        <end position="40"/>
    </location>
</feature>
<dbReference type="EMBL" id="JAIPUX010003289">
    <property type="protein sequence ID" value="KAH0621106.1"/>
    <property type="molecule type" value="Genomic_DNA"/>
</dbReference>
<name>A0ABQ7SUU9_PHRPL</name>
<gene>
    <name evidence="2" type="ORF">JD844_022139</name>
</gene>